<comment type="subcellular location">
    <subcellularLocation>
        <location evidence="1 12 13">Cytoplasm</location>
    </subcellularLocation>
</comment>
<dbReference type="AlphaFoldDB" id="A0A1M6R6K4"/>
<dbReference type="STRING" id="1121950.SAMN02745243_02614"/>
<evidence type="ECO:0000256" key="14">
    <source>
        <dbReference type="SAM" id="MobiDB-lite"/>
    </source>
</evidence>
<dbReference type="InterPro" id="IPR001238">
    <property type="entry name" value="DNA-binding_RecF"/>
</dbReference>
<evidence type="ECO:0000256" key="9">
    <source>
        <dbReference type="ARBA" id="ARBA00023125"/>
    </source>
</evidence>
<reference evidence="16 17" key="1">
    <citation type="submission" date="2016-11" db="EMBL/GenBank/DDBJ databases">
        <authorList>
            <person name="Jaros S."/>
            <person name="Januszkiewicz K."/>
            <person name="Wedrychowicz H."/>
        </authorList>
    </citation>
    <scope>NUCLEOTIDE SEQUENCE [LARGE SCALE GENOMIC DNA]</scope>
    <source>
        <strain evidence="16 17">DSM 15480</strain>
    </source>
</reference>
<organism evidence="16 17">
    <name type="scientific">Hespellia stercorisuis DSM 15480</name>
    <dbReference type="NCBI Taxonomy" id="1121950"/>
    <lineage>
        <taxon>Bacteria</taxon>
        <taxon>Bacillati</taxon>
        <taxon>Bacillota</taxon>
        <taxon>Clostridia</taxon>
        <taxon>Lachnospirales</taxon>
        <taxon>Lachnospiraceae</taxon>
        <taxon>Hespellia</taxon>
    </lineage>
</organism>
<dbReference type="Pfam" id="PF02463">
    <property type="entry name" value="SMC_N"/>
    <property type="match status" value="1"/>
</dbReference>
<evidence type="ECO:0000256" key="10">
    <source>
        <dbReference type="ARBA" id="ARBA00023204"/>
    </source>
</evidence>
<evidence type="ECO:0000313" key="16">
    <source>
        <dbReference type="EMBL" id="SHK28101.1"/>
    </source>
</evidence>
<keyword evidence="9 12" id="KW-0238">DNA-binding</keyword>
<evidence type="ECO:0000256" key="5">
    <source>
        <dbReference type="ARBA" id="ARBA00022705"/>
    </source>
</evidence>
<proteinExistence type="inferred from homology"/>
<accession>A0A1M6R6K4</accession>
<protein>
    <recommendedName>
        <fullName evidence="3 12">DNA replication and repair protein RecF</fullName>
    </recommendedName>
</protein>
<feature type="compositionally biased region" description="Low complexity" evidence="14">
    <location>
        <begin position="282"/>
        <end position="294"/>
    </location>
</feature>
<comment type="similarity">
    <text evidence="2 12 13">Belongs to the RecF family.</text>
</comment>
<sequence length="397" mass="45474">MLIRSLKLKNYRNYDLLSIDFDSHTNILYGDNAQGKTNILEALYLSGTTKSHRGTKDRDLIQFEHDESHIETVVEKNGVHFQIDLHLKKNSPKGIAIDKVPIKRASELFGIIHFVFFSPEDLNIIKDGPSGRRRFVDLELSQLDKVYLSNLSNYNRIINQRNSLLKNIYYQKNLMETLDVWDIQLVEYGNKIIERRKEFIDQVNEIISEVHFRLTGGKENLVISYEQSNGNMTLEAALKKNRERDLRVKSTSVGPHRDDLCFSVTTCFADNLNGDPEDLGDNSDQNQKSDSSVDGSYTVGKAIDIRRFGSQGQQRTAALSLKLSEIELVKELIHDTPILLLDDVLSELDKNRQNYLLDSIHDIQTVITCTGLDEFVNHRFSINKVFHVKNGTIEDCQ</sequence>
<dbReference type="PROSITE" id="PS00617">
    <property type="entry name" value="RECF_1"/>
    <property type="match status" value="1"/>
</dbReference>
<dbReference type="OrthoDB" id="9803889at2"/>
<evidence type="ECO:0000256" key="13">
    <source>
        <dbReference type="RuleBase" id="RU000578"/>
    </source>
</evidence>
<dbReference type="GO" id="GO:0005524">
    <property type="term" value="F:ATP binding"/>
    <property type="evidence" value="ECO:0007669"/>
    <property type="project" value="UniProtKB-UniRule"/>
</dbReference>
<evidence type="ECO:0000259" key="15">
    <source>
        <dbReference type="Pfam" id="PF02463"/>
    </source>
</evidence>
<dbReference type="InterPro" id="IPR018078">
    <property type="entry name" value="DNA-binding_RecF_CS"/>
</dbReference>
<feature type="domain" description="RecF/RecN/SMC N-terminal" evidence="15">
    <location>
        <begin position="3"/>
        <end position="393"/>
    </location>
</feature>
<dbReference type="Proteomes" id="UP000184301">
    <property type="component" value="Unassembled WGS sequence"/>
</dbReference>
<dbReference type="GO" id="GO:0009432">
    <property type="term" value="P:SOS response"/>
    <property type="evidence" value="ECO:0007669"/>
    <property type="project" value="UniProtKB-UniRule"/>
</dbReference>
<dbReference type="InterPro" id="IPR003395">
    <property type="entry name" value="RecF/RecN/SMC_N"/>
</dbReference>
<evidence type="ECO:0000256" key="6">
    <source>
        <dbReference type="ARBA" id="ARBA00022741"/>
    </source>
</evidence>
<dbReference type="PANTHER" id="PTHR32182:SF0">
    <property type="entry name" value="DNA REPLICATION AND REPAIR PROTEIN RECF"/>
    <property type="match status" value="1"/>
</dbReference>
<evidence type="ECO:0000256" key="7">
    <source>
        <dbReference type="ARBA" id="ARBA00022763"/>
    </source>
</evidence>
<evidence type="ECO:0000256" key="4">
    <source>
        <dbReference type="ARBA" id="ARBA00022490"/>
    </source>
</evidence>
<dbReference type="NCBIfam" id="TIGR00611">
    <property type="entry name" value="recf"/>
    <property type="match status" value="1"/>
</dbReference>
<dbReference type="GO" id="GO:0000731">
    <property type="term" value="P:DNA synthesis involved in DNA repair"/>
    <property type="evidence" value="ECO:0007669"/>
    <property type="project" value="TreeGrafter"/>
</dbReference>
<dbReference type="RefSeq" id="WP_073111188.1">
    <property type="nucleotide sequence ID" value="NZ_FQZY01000040.1"/>
</dbReference>
<evidence type="ECO:0000256" key="12">
    <source>
        <dbReference type="HAMAP-Rule" id="MF_00365"/>
    </source>
</evidence>
<keyword evidence="5 12" id="KW-0235">DNA replication</keyword>
<keyword evidence="17" id="KW-1185">Reference proteome</keyword>
<feature type="binding site" evidence="12">
    <location>
        <begin position="30"/>
        <end position="37"/>
    </location>
    <ligand>
        <name>ATP</name>
        <dbReference type="ChEBI" id="CHEBI:30616"/>
    </ligand>
</feature>
<dbReference type="EMBL" id="FQZY01000040">
    <property type="protein sequence ID" value="SHK28101.1"/>
    <property type="molecule type" value="Genomic_DNA"/>
</dbReference>
<keyword evidence="7 12" id="KW-0227">DNA damage</keyword>
<dbReference type="PANTHER" id="PTHR32182">
    <property type="entry name" value="DNA REPLICATION AND REPAIR PROTEIN RECF"/>
    <property type="match status" value="1"/>
</dbReference>
<dbReference type="GO" id="GO:0006302">
    <property type="term" value="P:double-strand break repair"/>
    <property type="evidence" value="ECO:0007669"/>
    <property type="project" value="TreeGrafter"/>
</dbReference>
<name>A0A1M6R6K4_9FIRM</name>
<keyword evidence="10 12" id="KW-0234">DNA repair</keyword>
<keyword evidence="8 12" id="KW-0067">ATP-binding</keyword>
<dbReference type="Gene3D" id="1.20.1050.90">
    <property type="entry name" value="RecF/RecN/SMC, N-terminal domain"/>
    <property type="match status" value="1"/>
</dbReference>
<evidence type="ECO:0000256" key="11">
    <source>
        <dbReference type="ARBA" id="ARBA00023236"/>
    </source>
</evidence>
<evidence type="ECO:0000256" key="8">
    <source>
        <dbReference type="ARBA" id="ARBA00022840"/>
    </source>
</evidence>
<dbReference type="GO" id="GO:0005737">
    <property type="term" value="C:cytoplasm"/>
    <property type="evidence" value="ECO:0007669"/>
    <property type="project" value="UniProtKB-SubCell"/>
</dbReference>
<gene>
    <name evidence="12" type="primary">recF</name>
    <name evidence="16" type="ORF">SAMN02745243_02614</name>
</gene>
<dbReference type="InterPro" id="IPR042174">
    <property type="entry name" value="RecF_2"/>
</dbReference>
<evidence type="ECO:0000313" key="17">
    <source>
        <dbReference type="Proteomes" id="UP000184301"/>
    </source>
</evidence>
<keyword evidence="6 12" id="KW-0547">Nucleotide-binding</keyword>
<dbReference type="GO" id="GO:0003697">
    <property type="term" value="F:single-stranded DNA binding"/>
    <property type="evidence" value="ECO:0007669"/>
    <property type="project" value="UniProtKB-UniRule"/>
</dbReference>
<evidence type="ECO:0000256" key="1">
    <source>
        <dbReference type="ARBA" id="ARBA00004496"/>
    </source>
</evidence>
<feature type="region of interest" description="Disordered" evidence="14">
    <location>
        <begin position="275"/>
        <end position="295"/>
    </location>
</feature>
<keyword evidence="11 12" id="KW-0742">SOS response</keyword>
<dbReference type="InterPro" id="IPR027417">
    <property type="entry name" value="P-loop_NTPase"/>
</dbReference>
<dbReference type="Gene3D" id="3.40.50.300">
    <property type="entry name" value="P-loop containing nucleotide triphosphate hydrolases"/>
    <property type="match status" value="1"/>
</dbReference>
<evidence type="ECO:0000256" key="2">
    <source>
        <dbReference type="ARBA" id="ARBA00008016"/>
    </source>
</evidence>
<dbReference type="SUPFAM" id="SSF52540">
    <property type="entry name" value="P-loop containing nucleoside triphosphate hydrolases"/>
    <property type="match status" value="1"/>
</dbReference>
<evidence type="ECO:0000256" key="3">
    <source>
        <dbReference type="ARBA" id="ARBA00020170"/>
    </source>
</evidence>
<keyword evidence="4 12" id="KW-0963">Cytoplasm</keyword>
<dbReference type="HAMAP" id="MF_00365">
    <property type="entry name" value="RecF"/>
    <property type="match status" value="1"/>
</dbReference>
<dbReference type="PROSITE" id="PS00618">
    <property type="entry name" value="RECF_2"/>
    <property type="match status" value="1"/>
</dbReference>
<dbReference type="GO" id="GO:0006260">
    <property type="term" value="P:DNA replication"/>
    <property type="evidence" value="ECO:0007669"/>
    <property type="project" value="UniProtKB-UniRule"/>
</dbReference>
<comment type="function">
    <text evidence="12 13">The RecF protein is involved in DNA metabolism; it is required for DNA replication and normal SOS inducibility. RecF binds preferentially to single-stranded, linear DNA. It also seems to bind ATP.</text>
</comment>